<proteinExistence type="predicted"/>
<dbReference type="SUPFAM" id="SSF53098">
    <property type="entry name" value="Ribonuclease H-like"/>
    <property type="match status" value="1"/>
</dbReference>
<dbReference type="Proteomes" id="UP000194546">
    <property type="component" value="Unassembled WGS sequence"/>
</dbReference>
<dbReference type="GO" id="GO:0003676">
    <property type="term" value="F:nucleic acid binding"/>
    <property type="evidence" value="ECO:0007669"/>
    <property type="project" value="InterPro"/>
</dbReference>
<organism evidence="3 4">
    <name type="scientific">Caballeronia sordidicola</name>
    <name type="common">Burkholderia sordidicola</name>
    <dbReference type="NCBI Taxonomy" id="196367"/>
    <lineage>
        <taxon>Bacteria</taxon>
        <taxon>Pseudomonadati</taxon>
        <taxon>Pseudomonadota</taxon>
        <taxon>Betaproteobacteria</taxon>
        <taxon>Burkholderiales</taxon>
        <taxon>Burkholderiaceae</taxon>
        <taxon>Caballeronia</taxon>
    </lineage>
</organism>
<gene>
    <name evidence="3" type="ORF">PAMC26510_06265</name>
</gene>
<reference evidence="3 4" key="1">
    <citation type="submission" date="2017-03" db="EMBL/GenBank/DDBJ databases">
        <title>Genome analysis of strain PAMC 26510.</title>
        <authorList>
            <person name="Oh H.-M."/>
            <person name="Yang J.-A."/>
        </authorList>
    </citation>
    <scope>NUCLEOTIDE SEQUENCE [LARGE SCALE GENOMIC DNA]</scope>
    <source>
        <strain evidence="3 4">PAMC 26510</strain>
    </source>
</reference>
<name>A0A242N5Y8_CABSO</name>
<dbReference type="RefSeq" id="WP_086380817.1">
    <property type="nucleotide sequence ID" value="NZ_NBTY01000034.1"/>
</dbReference>
<evidence type="ECO:0000259" key="2">
    <source>
        <dbReference type="PROSITE" id="PS50994"/>
    </source>
</evidence>
<dbReference type="InterPro" id="IPR015378">
    <property type="entry name" value="Transposase-like_Mu_C"/>
</dbReference>
<dbReference type="AlphaFoldDB" id="A0A242N5Y8"/>
<dbReference type="InterPro" id="IPR012337">
    <property type="entry name" value="RNaseH-like_sf"/>
</dbReference>
<sequence length="641" mass="72841">MSTFLKDQIVFRGDAKFRIVRSHEGVVQLENTATGEYLNSTSDELSQEYMRGYLRVGSSKTYRAPAHRAGTSVVPDAACDAGKVETRRRVDYLVRLERLQAFGANHKELRRLIQSVSIELNDVHPPHFTTVYRWRRRYIIAQADVRSLIANIDQRGGRGKSRFEGAVNSIIEEKIESICLAAKKCSAEETFDAVFLAIQHANTFRVESEWLKVPSLRTIQRRLAQIGAYDWAVARYGEHEAQRRFADQWCARKVTRILELVEIDHTPIDCMVIDENGVTIGRPIITVVLDRFSRCVLGFSLSLAGYGTHSVFEAIRHSLMPKTYLSEMYPDLKLSWDCYGWFERGLADNGSEFHAYSLKDAMINLGIILEFAASKDPNDKPHVERFLKTLNYSLFHRLPGTTLAKIHERVGFKAEDDACLTFKQVNEIIHIWITGYYHLRPHRGLKRRTPIQLWNESAQAFPPQLKCDADEVEIELSAVTDSALQHYGIDLNTFVYVSSELLALRRLLPEKSRVTVKYPLHDAGHVHVWDPIGNSYIRADNKEDEYIGLTVEQAKLAKKAIADGPDEYRRTRAKAKDVIQQTAKVAMESKELKKRKRGARTADTASRNLNKPAKEPIASTQPSVAAGAGTDEVQEFDMDFL</sequence>
<feature type="domain" description="Integrase catalytic" evidence="2">
    <location>
        <begin position="263"/>
        <end position="458"/>
    </location>
</feature>
<evidence type="ECO:0000313" key="3">
    <source>
        <dbReference type="EMBL" id="OTP79061.1"/>
    </source>
</evidence>
<comment type="caution">
    <text evidence="3">The sequence shown here is derived from an EMBL/GenBank/DDBJ whole genome shotgun (WGS) entry which is preliminary data.</text>
</comment>
<evidence type="ECO:0000313" key="4">
    <source>
        <dbReference type="Proteomes" id="UP000194546"/>
    </source>
</evidence>
<feature type="region of interest" description="Disordered" evidence="1">
    <location>
        <begin position="589"/>
        <end position="631"/>
    </location>
</feature>
<dbReference type="GO" id="GO:0015074">
    <property type="term" value="P:DNA integration"/>
    <property type="evidence" value="ECO:0007669"/>
    <property type="project" value="InterPro"/>
</dbReference>
<accession>A0A242N5Y8</accession>
<dbReference type="EMBL" id="NBTY01000034">
    <property type="protein sequence ID" value="OTP79061.1"/>
    <property type="molecule type" value="Genomic_DNA"/>
</dbReference>
<dbReference type="InterPro" id="IPR001584">
    <property type="entry name" value="Integrase_cat-core"/>
</dbReference>
<dbReference type="PROSITE" id="PS50994">
    <property type="entry name" value="INTEGRASE"/>
    <property type="match status" value="1"/>
</dbReference>
<dbReference type="Gene3D" id="3.30.420.10">
    <property type="entry name" value="Ribonuclease H-like superfamily/Ribonuclease H"/>
    <property type="match status" value="1"/>
</dbReference>
<dbReference type="InterPro" id="IPR036397">
    <property type="entry name" value="RNaseH_sf"/>
</dbReference>
<dbReference type="Pfam" id="PF09299">
    <property type="entry name" value="Mu-transpos_C"/>
    <property type="match status" value="1"/>
</dbReference>
<evidence type="ECO:0000256" key="1">
    <source>
        <dbReference type="SAM" id="MobiDB-lite"/>
    </source>
</evidence>
<protein>
    <submittedName>
        <fullName evidence="3">Transposase</fullName>
    </submittedName>
</protein>